<comment type="caution">
    <text evidence="1">The sequence shown here is derived from an EMBL/GenBank/DDBJ whole genome shotgun (WGS) entry which is preliminary data.</text>
</comment>
<proteinExistence type="predicted"/>
<dbReference type="Proteomes" id="UP001500280">
    <property type="component" value="Unassembled WGS sequence"/>
</dbReference>
<reference evidence="2" key="1">
    <citation type="journal article" date="2019" name="Int. J. Syst. Evol. Microbiol.">
        <title>The Global Catalogue of Microorganisms (GCM) 10K type strain sequencing project: providing services to taxonomists for standard genome sequencing and annotation.</title>
        <authorList>
            <consortium name="The Broad Institute Genomics Platform"/>
            <consortium name="The Broad Institute Genome Sequencing Center for Infectious Disease"/>
            <person name="Wu L."/>
            <person name="Ma J."/>
        </authorList>
    </citation>
    <scope>NUCLEOTIDE SEQUENCE [LARGE SCALE GENOMIC DNA]</scope>
    <source>
        <strain evidence="2">JCM 14307</strain>
    </source>
</reference>
<gene>
    <name evidence="1" type="ORF">GCM10009745_33020</name>
</gene>
<name>A0ABP4TDK2_9ACTN</name>
<sequence>MAPRVAEWAVCVRLDDGGILFWCGEGATRRNSGWGRESQAYRFADRGSAEQYAAGCQINSRAKEYLVVRLPQRR</sequence>
<protein>
    <submittedName>
        <fullName evidence="1">Uncharacterized protein</fullName>
    </submittedName>
</protein>
<evidence type="ECO:0000313" key="2">
    <source>
        <dbReference type="Proteomes" id="UP001500280"/>
    </source>
</evidence>
<dbReference type="EMBL" id="BAAANF010000010">
    <property type="protein sequence ID" value="GAA1685889.1"/>
    <property type="molecule type" value="Genomic_DNA"/>
</dbReference>
<accession>A0ABP4TDK2</accession>
<evidence type="ECO:0000313" key="1">
    <source>
        <dbReference type="EMBL" id="GAA1685889.1"/>
    </source>
</evidence>
<organism evidence="1 2">
    <name type="scientific">Kribbella yunnanensis</name>
    <dbReference type="NCBI Taxonomy" id="190194"/>
    <lineage>
        <taxon>Bacteria</taxon>
        <taxon>Bacillati</taxon>
        <taxon>Actinomycetota</taxon>
        <taxon>Actinomycetes</taxon>
        <taxon>Propionibacteriales</taxon>
        <taxon>Kribbellaceae</taxon>
        <taxon>Kribbella</taxon>
    </lineage>
</organism>
<keyword evidence="2" id="KW-1185">Reference proteome</keyword>